<protein>
    <submittedName>
        <fullName evidence="1">Uncharacterized protein</fullName>
    </submittedName>
</protein>
<dbReference type="EMBL" id="JACIDC010000015">
    <property type="protein sequence ID" value="MBB4041814.1"/>
    <property type="molecule type" value="Genomic_DNA"/>
</dbReference>
<proteinExistence type="predicted"/>
<reference evidence="1 2" key="1">
    <citation type="submission" date="2020-08" db="EMBL/GenBank/DDBJ databases">
        <title>Genomic Encyclopedia of Type Strains, Phase IV (KMG-IV): sequencing the most valuable type-strain genomes for metagenomic binning, comparative biology and taxonomic classification.</title>
        <authorList>
            <person name="Goeker M."/>
        </authorList>
    </citation>
    <scope>NUCLEOTIDE SEQUENCE [LARGE SCALE GENOMIC DNA]</scope>
    <source>
        <strain evidence="1 2">DSM 15743</strain>
    </source>
</reference>
<evidence type="ECO:0000313" key="2">
    <source>
        <dbReference type="Proteomes" id="UP000519439"/>
    </source>
</evidence>
<keyword evidence="2" id="KW-1185">Reference proteome</keyword>
<dbReference type="Proteomes" id="UP000519439">
    <property type="component" value="Unassembled WGS sequence"/>
</dbReference>
<comment type="caution">
    <text evidence="1">The sequence shown here is derived from an EMBL/GenBank/DDBJ whole genome shotgun (WGS) entry which is preliminary data.</text>
</comment>
<gene>
    <name evidence="1" type="ORF">GGR34_003495</name>
</gene>
<name>A0A7W6II65_9HYPH</name>
<organism evidence="1 2">
    <name type="scientific">Microvirga flocculans</name>
    <dbReference type="NCBI Taxonomy" id="217168"/>
    <lineage>
        <taxon>Bacteria</taxon>
        <taxon>Pseudomonadati</taxon>
        <taxon>Pseudomonadota</taxon>
        <taxon>Alphaproteobacteria</taxon>
        <taxon>Hyphomicrobiales</taxon>
        <taxon>Methylobacteriaceae</taxon>
        <taxon>Microvirga</taxon>
    </lineage>
</organism>
<dbReference type="AlphaFoldDB" id="A0A7W6II65"/>
<sequence>MLGISLKNTYYALHDLGLVRSKYDYCRRFLGRGPTYLKDYDREGRDVARVPSKTVTTLRTRLCAIAERVPAVTAAEIMSVVQEIDRACQVADLLCRGR</sequence>
<evidence type="ECO:0000313" key="1">
    <source>
        <dbReference type="EMBL" id="MBB4041814.1"/>
    </source>
</evidence>
<accession>A0A7W6II65</accession>